<dbReference type="SUPFAM" id="SSF56349">
    <property type="entry name" value="DNA breaking-rejoining enzymes"/>
    <property type="match status" value="1"/>
</dbReference>
<keyword evidence="2" id="KW-1185">Reference proteome</keyword>
<organism evidence="1 2">
    <name type="scientific">Molorchus minor</name>
    <dbReference type="NCBI Taxonomy" id="1323400"/>
    <lineage>
        <taxon>Eukaryota</taxon>
        <taxon>Metazoa</taxon>
        <taxon>Ecdysozoa</taxon>
        <taxon>Arthropoda</taxon>
        <taxon>Hexapoda</taxon>
        <taxon>Insecta</taxon>
        <taxon>Pterygota</taxon>
        <taxon>Neoptera</taxon>
        <taxon>Endopterygota</taxon>
        <taxon>Coleoptera</taxon>
        <taxon>Polyphaga</taxon>
        <taxon>Cucujiformia</taxon>
        <taxon>Chrysomeloidea</taxon>
        <taxon>Cerambycidae</taxon>
        <taxon>Lamiinae</taxon>
        <taxon>Monochamini</taxon>
        <taxon>Molorchus</taxon>
    </lineage>
</organism>
<reference evidence="1" key="1">
    <citation type="journal article" date="2023" name="Insect Mol. Biol.">
        <title>Genome sequencing provides insights into the evolution of gene families encoding plant cell wall-degrading enzymes in longhorned beetles.</title>
        <authorList>
            <person name="Shin N.R."/>
            <person name="Okamura Y."/>
            <person name="Kirsch R."/>
            <person name="Pauchet Y."/>
        </authorList>
    </citation>
    <scope>NUCLEOTIDE SEQUENCE</scope>
    <source>
        <strain evidence="1">MMC_N1</strain>
    </source>
</reference>
<dbReference type="EMBL" id="JAPWTJ010000668">
    <property type="protein sequence ID" value="KAJ8976467.1"/>
    <property type="molecule type" value="Genomic_DNA"/>
</dbReference>
<dbReference type="Proteomes" id="UP001162164">
    <property type="component" value="Unassembled WGS sequence"/>
</dbReference>
<sequence>MEGVVQYELYSDSEIEVKYAPVEAVDDGNISSIKLLPERSKAIYEVIVVATVFDVKSTLEINNGVNIKNYGKLRAFLKRKSLKNSKQTAIKPKIFTSDEVQKFINEAPNNVYLATKVALIIGIMGSCRMRELHSLSIEDVKDLGSALLITIPHINTKRAVFGQ</sequence>
<evidence type="ECO:0000313" key="1">
    <source>
        <dbReference type="EMBL" id="KAJ8976467.1"/>
    </source>
</evidence>
<accession>A0ABQ9JF11</accession>
<name>A0ABQ9JF11_9CUCU</name>
<comment type="caution">
    <text evidence="1">The sequence shown here is derived from an EMBL/GenBank/DDBJ whole genome shotgun (WGS) entry which is preliminary data.</text>
</comment>
<dbReference type="InterPro" id="IPR011010">
    <property type="entry name" value="DNA_brk_join_enz"/>
</dbReference>
<gene>
    <name evidence="1" type="ORF">NQ317_012417</name>
</gene>
<protein>
    <recommendedName>
        <fullName evidence="3">Tyr recombinase domain-containing protein</fullName>
    </recommendedName>
</protein>
<evidence type="ECO:0008006" key="3">
    <source>
        <dbReference type="Google" id="ProtNLM"/>
    </source>
</evidence>
<evidence type="ECO:0000313" key="2">
    <source>
        <dbReference type="Proteomes" id="UP001162164"/>
    </source>
</evidence>
<proteinExistence type="predicted"/>